<dbReference type="PANTHER" id="PTHR46623:SF6">
    <property type="entry name" value="ALPHA_BETA-HYDROLASES SUPERFAMILY PROTEIN"/>
    <property type="match status" value="1"/>
</dbReference>
<proteinExistence type="predicted"/>
<evidence type="ECO:0000313" key="2">
    <source>
        <dbReference type="EMBL" id="THT97948.1"/>
    </source>
</evidence>
<keyword evidence="3" id="KW-1185">Reference proteome</keyword>
<dbReference type="Pfam" id="PF01738">
    <property type="entry name" value="DLH"/>
    <property type="match status" value="1"/>
</dbReference>
<evidence type="ECO:0000313" key="3">
    <source>
        <dbReference type="Proteomes" id="UP000308917"/>
    </source>
</evidence>
<dbReference type="PANTHER" id="PTHR46623">
    <property type="entry name" value="CARBOXYMETHYLENEBUTENOLIDASE-RELATED"/>
    <property type="match status" value="1"/>
</dbReference>
<dbReference type="GO" id="GO:0016787">
    <property type="term" value="F:hydrolase activity"/>
    <property type="evidence" value="ECO:0007669"/>
    <property type="project" value="UniProtKB-KW"/>
</dbReference>
<accession>A0A4S8EU49</accession>
<reference evidence="2 3" key="1">
    <citation type="journal article" date="2015" name="Antonie Van Leeuwenhoek">
        <title>Lampropedia puyangensis sp. nov., isolated from symptomatic bark of Populus ? euramericana canker and emended description of Lampropedia hyalina (Ehrenberg 1832) Lee et al. 2004.</title>
        <authorList>
            <person name="Li Y."/>
            <person name="Wang T."/>
            <person name="Piao C.G."/>
            <person name="Wang L.F."/>
            <person name="Tian G.Z."/>
            <person name="Zhu T.H."/>
            <person name="Guo M.W."/>
        </authorList>
    </citation>
    <scope>NUCLEOTIDE SEQUENCE [LARGE SCALE GENOMIC DNA]</scope>
    <source>
        <strain evidence="2 3">2-bin</strain>
    </source>
</reference>
<dbReference type="SUPFAM" id="SSF53474">
    <property type="entry name" value="alpha/beta-Hydrolases"/>
    <property type="match status" value="1"/>
</dbReference>
<gene>
    <name evidence="2" type="ORF">E9531_15130</name>
</gene>
<feature type="domain" description="Dienelactone hydrolase" evidence="1">
    <location>
        <begin position="15"/>
        <end position="227"/>
    </location>
</feature>
<dbReference type="InterPro" id="IPR051049">
    <property type="entry name" value="Dienelactone_hydrolase-like"/>
</dbReference>
<protein>
    <submittedName>
        <fullName evidence="2">Dienelactone hydrolase family protein</fullName>
    </submittedName>
</protein>
<dbReference type="Proteomes" id="UP000308917">
    <property type="component" value="Unassembled WGS sequence"/>
</dbReference>
<evidence type="ECO:0000259" key="1">
    <source>
        <dbReference type="Pfam" id="PF01738"/>
    </source>
</evidence>
<dbReference type="InterPro" id="IPR002925">
    <property type="entry name" value="Dienelactn_hydro"/>
</dbReference>
<comment type="caution">
    <text evidence="2">The sequence shown here is derived from an EMBL/GenBank/DDBJ whole genome shotgun (WGS) entry which is preliminary data.</text>
</comment>
<dbReference type="OrthoDB" id="62567at2"/>
<dbReference type="RefSeq" id="WP_136574610.1">
    <property type="nucleotide sequence ID" value="NZ_STFG01000024.1"/>
</dbReference>
<name>A0A4S8EU49_9BURK</name>
<dbReference type="InterPro" id="IPR029058">
    <property type="entry name" value="AB_hydrolase_fold"/>
</dbReference>
<dbReference type="AlphaFoldDB" id="A0A4S8EU49"/>
<keyword evidence="2" id="KW-0378">Hydrolase</keyword>
<dbReference type="EMBL" id="STFG01000024">
    <property type="protein sequence ID" value="THT97948.1"/>
    <property type="molecule type" value="Genomic_DNA"/>
</dbReference>
<dbReference type="Gene3D" id="3.40.50.1820">
    <property type="entry name" value="alpha/beta hydrolase"/>
    <property type="match status" value="1"/>
</dbReference>
<sequence>MGEWIKLTSADGFELDAYLAQPEKHAKGALVVLQEIFGVNAHIRDVADRFAKEGFMVVAPSTFARVKSGIELGYDEAAMQDGIALKSAVEALPGKGVVQDIQAAVDFAGQQHVGKVGVTGFCWGGLLTWRSAELVSGLSAAVTYYGGGMTGPDELTRQPKVPVMAHFGTKDHWISLDSVSAFEQVQPSVQVHVYEADHGFNCDPRAAFDATAADLAWQRTVAFFSQHLSL</sequence>
<organism evidence="2 3">
    <name type="scientific">Lampropedia puyangensis</name>
    <dbReference type="NCBI Taxonomy" id="1330072"/>
    <lineage>
        <taxon>Bacteria</taxon>
        <taxon>Pseudomonadati</taxon>
        <taxon>Pseudomonadota</taxon>
        <taxon>Betaproteobacteria</taxon>
        <taxon>Burkholderiales</taxon>
        <taxon>Comamonadaceae</taxon>
        <taxon>Lampropedia</taxon>
    </lineage>
</organism>